<protein>
    <recommendedName>
        <fullName evidence="10">tRNA dimethylallyltransferase</fullName>
        <ecNumber evidence="10">2.5.1.75</ecNumber>
    </recommendedName>
    <alternativeName>
        <fullName evidence="10">Dimethylallyl diphosphate:tRNA dimethylallyltransferase</fullName>
        <shortName evidence="10">DMAPP:tRNA dimethylallyltransferase</shortName>
        <shortName evidence="10">DMATase</shortName>
    </alternativeName>
    <alternativeName>
        <fullName evidence="10">Isopentenyl-diphosphate:tRNA isopentenyltransferase</fullName>
        <shortName evidence="10">IPP transferase</shortName>
        <shortName evidence="10">IPPT</shortName>
        <shortName evidence="10">IPTase</shortName>
    </alternativeName>
</protein>
<dbReference type="EC" id="2.5.1.75" evidence="10"/>
<dbReference type="GO" id="GO:0005524">
    <property type="term" value="F:ATP binding"/>
    <property type="evidence" value="ECO:0007669"/>
    <property type="project" value="UniProtKB-UniRule"/>
</dbReference>
<dbReference type="Gene3D" id="1.10.287.890">
    <property type="entry name" value="Crystal structure of tRNA isopentenylpyrophosphate transferase (bh2366) domain"/>
    <property type="match status" value="1"/>
</dbReference>
<dbReference type="PANTHER" id="PTHR11088">
    <property type="entry name" value="TRNA DIMETHYLALLYLTRANSFERASE"/>
    <property type="match status" value="1"/>
</dbReference>
<comment type="caution">
    <text evidence="10">Lacks conserved residue(s) required for the propagation of feature annotation.</text>
</comment>
<dbReference type="InterPro" id="IPR018022">
    <property type="entry name" value="IPT"/>
</dbReference>
<evidence type="ECO:0000256" key="6">
    <source>
        <dbReference type="ARBA" id="ARBA00022741"/>
    </source>
</evidence>
<feature type="site" description="Interaction with substrate tRNA" evidence="10">
    <location>
        <position position="166"/>
    </location>
</feature>
<keyword evidence="6 10" id="KW-0547">Nucleotide-binding</keyword>
<comment type="catalytic activity">
    <reaction evidence="9 10">
        <text>adenosine(37) in tRNA + dimethylallyl diphosphate = N(6)-dimethylallyladenosine(37) in tRNA + diphosphate</text>
        <dbReference type="Rhea" id="RHEA:26482"/>
        <dbReference type="Rhea" id="RHEA-COMP:10162"/>
        <dbReference type="Rhea" id="RHEA-COMP:10375"/>
        <dbReference type="ChEBI" id="CHEBI:33019"/>
        <dbReference type="ChEBI" id="CHEBI:57623"/>
        <dbReference type="ChEBI" id="CHEBI:74411"/>
        <dbReference type="ChEBI" id="CHEBI:74415"/>
        <dbReference type="EC" id="2.5.1.75"/>
    </reaction>
</comment>
<evidence type="ECO:0000256" key="2">
    <source>
        <dbReference type="ARBA" id="ARBA00003213"/>
    </source>
</evidence>
<accession>A0A955IDL8</accession>
<keyword evidence="8 10" id="KW-0460">Magnesium</keyword>
<dbReference type="Pfam" id="PF01715">
    <property type="entry name" value="IPPT"/>
    <property type="match status" value="1"/>
</dbReference>
<dbReference type="SUPFAM" id="SSF52540">
    <property type="entry name" value="P-loop containing nucleoside triphosphate hydrolases"/>
    <property type="match status" value="1"/>
</dbReference>
<dbReference type="PANTHER" id="PTHR11088:SF60">
    <property type="entry name" value="TRNA DIMETHYLALLYLTRANSFERASE"/>
    <property type="match status" value="1"/>
</dbReference>
<feature type="region of interest" description="Interaction with substrate tRNA" evidence="10">
    <location>
        <begin position="37"/>
        <end position="40"/>
    </location>
</feature>
<evidence type="ECO:0000256" key="5">
    <source>
        <dbReference type="ARBA" id="ARBA00022694"/>
    </source>
</evidence>
<comment type="caution">
    <text evidence="11">The sequence shown here is derived from an EMBL/GenBank/DDBJ whole genome shotgun (WGS) entry which is preliminary data.</text>
</comment>
<dbReference type="Proteomes" id="UP000745577">
    <property type="component" value="Unassembled WGS sequence"/>
</dbReference>
<name>A0A955IDL8_9BACT</name>
<keyword evidence="7 10" id="KW-0067">ATP-binding</keyword>
<gene>
    <name evidence="10" type="primary">miaA</name>
    <name evidence="11" type="ORF">KC675_00710</name>
</gene>
<evidence type="ECO:0000256" key="8">
    <source>
        <dbReference type="ARBA" id="ARBA00022842"/>
    </source>
</evidence>
<evidence type="ECO:0000256" key="4">
    <source>
        <dbReference type="ARBA" id="ARBA00022679"/>
    </source>
</evidence>
<evidence type="ECO:0000313" key="11">
    <source>
        <dbReference type="EMBL" id="MCA9379678.1"/>
    </source>
</evidence>
<feature type="binding site" evidence="10">
    <location>
        <begin position="14"/>
        <end position="19"/>
    </location>
    <ligand>
        <name>substrate</name>
    </ligand>
</feature>
<feature type="site" description="Interaction with substrate tRNA" evidence="10">
    <location>
        <position position="143"/>
    </location>
</feature>
<dbReference type="GO" id="GO:0052381">
    <property type="term" value="F:tRNA dimethylallyltransferase activity"/>
    <property type="evidence" value="ECO:0007669"/>
    <property type="project" value="UniProtKB-UniRule"/>
</dbReference>
<dbReference type="AlphaFoldDB" id="A0A955IDL8"/>
<sequence length="325" mass="37908">MNSFEELIVVAGPTASGKTSYAIELAKELNAVLINADSMQVYKDMNIGTNKGEIKRFRGLEIKIFPRVKLRKENIQIEGDVDENKSEYEINAYEIEKSGVVGYMFDIVNPDEEFTLAQYQYLVLKLLEEFNRIGQKAILVGGTGLYIDSILKSYKIEDVGIDENLRHSLIKMSNEQLFDELYKIHSETALSLNESDKENPRRLIRRIELAHSKTKTCRANKILNHKIYYPIFDREDLYDKINNRVEEMFEEGLIEEVKNLVKRGFQDCKSMQGMGYKEVVEYLNGKISLEEAKTKIKQAHRNYASRQITWFENKRRGYNLKRVRF</sequence>
<evidence type="ECO:0000256" key="3">
    <source>
        <dbReference type="ARBA" id="ARBA00005842"/>
    </source>
</evidence>
<keyword evidence="4 10" id="KW-0808">Transferase</keyword>
<evidence type="ECO:0000256" key="9">
    <source>
        <dbReference type="ARBA" id="ARBA00049563"/>
    </source>
</evidence>
<comment type="cofactor">
    <cofactor evidence="1 10">
        <name>Mg(2+)</name>
        <dbReference type="ChEBI" id="CHEBI:18420"/>
    </cofactor>
</comment>
<dbReference type="HAMAP" id="MF_00185">
    <property type="entry name" value="IPP_trans"/>
    <property type="match status" value="1"/>
</dbReference>
<evidence type="ECO:0000256" key="10">
    <source>
        <dbReference type="HAMAP-Rule" id="MF_00185"/>
    </source>
</evidence>
<dbReference type="Pfam" id="PF01745">
    <property type="entry name" value="IPT"/>
    <property type="match status" value="1"/>
</dbReference>
<evidence type="ECO:0000256" key="7">
    <source>
        <dbReference type="ARBA" id="ARBA00022840"/>
    </source>
</evidence>
<dbReference type="InterPro" id="IPR027417">
    <property type="entry name" value="P-loop_NTPase"/>
</dbReference>
<dbReference type="EMBL" id="JAGQLL010000006">
    <property type="protein sequence ID" value="MCA9379678.1"/>
    <property type="molecule type" value="Genomic_DNA"/>
</dbReference>
<comment type="function">
    <text evidence="2 10">Catalyzes the transfer of a dimethylallyl group onto the adenine at position 37 in tRNAs that read codons beginning with uridine, leading to the formation of N6-(dimethylallyl)adenosine (i(6)A).</text>
</comment>
<keyword evidence="5 10" id="KW-0819">tRNA processing</keyword>
<reference evidence="11" key="1">
    <citation type="submission" date="2020-04" db="EMBL/GenBank/DDBJ databases">
        <authorList>
            <person name="Zhang T."/>
        </authorList>
    </citation>
    <scope>NUCLEOTIDE SEQUENCE</scope>
    <source>
        <strain evidence="11">HKST-UBA15</strain>
    </source>
</reference>
<reference evidence="11" key="2">
    <citation type="journal article" date="2021" name="Microbiome">
        <title>Successional dynamics and alternative stable states in a saline activated sludge microbial community over 9 years.</title>
        <authorList>
            <person name="Wang Y."/>
            <person name="Ye J."/>
            <person name="Ju F."/>
            <person name="Liu L."/>
            <person name="Boyd J.A."/>
            <person name="Deng Y."/>
            <person name="Parks D.H."/>
            <person name="Jiang X."/>
            <person name="Yin X."/>
            <person name="Woodcroft B.J."/>
            <person name="Tyson G.W."/>
            <person name="Hugenholtz P."/>
            <person name="Polz M.F."/>
            <person name="Zhang T."/>
        </authorList>
    </citation>
    <scope>NUCLEOTIDE SEQUENCE</scope>
    <source>
        <strain evidence="11">HKST-UBA15</strain>
    </source>
</reference>
<comment type="similarity">
    <text evidence="3 10">Belongs to the IPP transferase family.</text>
</comment>
<evidence type="ECO:0000256" key="1">
    <source>
        <dbReference type="ARBA" id="ARBA00001946"/>
    </source>
</evidence>
<dbReference type="GO" id="GO:0006400">
    <property type="term" value="P:tRNA modification"/>
    <property type="evidence" value="ECO:0007669"/>
    <property type="project" value="TreeGrafter"/>
</dbReference>
<evidence type="ECO:0000313" key="12">
    <source>
        <dbReference type="Proteomes" id="UP000745577"/>
    </source>
</evidence>
<comment type="subunit">
    <text evidence="10">Monomer.</text>
</comment>
<dbReference type="Gene3D" id="3.40.50.300">
    <property type="entry name" value="P-loop containing nucleotide triphosphate hydrolases"/>
    <property type="match status" value="1"/>
</dbReference>
<organism evidence="11 12">
    <name type="scientific">Candidatus Dojkabacteria bacterium</name>
    <dbReference type="NCBI Taxonomy" id="2099670"/>
    <lineage>
        <taxon>Bacteria</taxon>
        <taxon>Candidatus Dojkabacteria</taxon>
    </lineage>
</organism>
<feature type="binding site" evidence="10">
    <location>
        <begin position="12"/>
        <end position="19"/>
    </location>
    <ligand>
        <name>ATP</name>
        <dbReference type="ChEBI" id="CHEBI:30616"/>
    </ligand>
</feature>
<dbReference type="InterPro" id="IPR039657">
    <property type="entry name" value="Dimethylallyltransferase"/>
</dbReference>
<proteinExistence type="inferred from homology"/>